<gene>
    <name evidence="4" type="ORF">EDD18DRAFT_1345521</name>
</gene>
<feature type="region of interest" description="Disordered" evidence="1">
    <location>
        <begin position="107"/>
        <end position="213"/>
    </location>
</feature>
<sequence>MLSKLCTIIAFIPLALSLNITLPVESAPKAFQSTPISLRWEPNDPMEFVLGAFTVDSDEVASATQDVVDFTTDRIVNITFSNCKSLGATDCRVLAWLPQAQPRNRFTESEPFTVTGERPGGPSVSEASSSTNPVSISSGPNSSGLRTFSFTTSIPNTSSTTTSSPTTSIPTESILNTSSPTASIPNTSSPVSSPTASDSTSSVPGTVSDVPPKPASHTGVIVGGVLGFLALGCLASASIYVLLRRRRPKASSMLSLRSQDRTAPLPAPFILKYSSQRGAGAQLEERVPAVSRYHLDAEFARVREEIRSLQLDNQIRRMEAGYDNPPPPSYESASSSPRSISFDT</sequence>
<keyword evidence="3" id="KW-0732">Signal</keyword>
<protein>
    <recommendedName>
        <fullName evidence="6">Mid2 domain-containing protein</fullName>
    </recommendedName>
</protein>
<feature type="transmembrane region" description="Helical" evidence="2">
    <location>
        <begin position="220"/>
        <end position="243"/>
    </location>
</feature>
<reference evidence="4" key="1">
    <citation type="submission" date="2023-06" db="EMBL/GenBank/DDBJ databases">
        <authorList>
            <consortium name="Lawrence Berkeley National Laboratory"/>
            <person name="Ahrendt S."/>
            <person name="Sahu N."/>
            <person name="Indic B."/>
            <person name="Wong-Bajracharya J."/>
            <person name="Merenyi Z."/>
            <person name="Ke H.-M."/>
            <person name="Monk M."/>
            <person name="Kocsube S."/>
            <person name="Drula E."/>
            <person name="Lipzen A."/>
            <person name="Balint B."/>
            <person name="Henrissat B."/>
            <person name="Andreopoulos B."/>
            <person name="Martin F.M."/>
            <person name="Harder C.B."/>
            <person name="Rigling D."/>
            <person name="Ford K.L."/>
            <person name="Foster G.D."/>
            <person name="Pangilinan J."/>
            <person name="Papanicolaou A."/>
            <person name="Barry K."/>
            <person name="LaButti K."/>
            <person name="Viragh M."/>
            <person name="Koriabine M."/>
            <person name="Yan M."/>
            <person name="Riley R."/>
            <person name="Champramary S."/>
            <person name="Plett K.L."/>
            <person name="Tsai I.J."/>
            <person name="Slot J."/>
            <person name="Sipos G."/>
            <person name="Plett J."/>
            <person name="Nagy L.G."/>
            <person name="Grigoriev I.V."/>
        </authorList>
    </citation>
    <scope>NUCLEOTIDE SEQUENCE</scope>
    <source>
        <strain evidence="4">HWK02</strain>
    </source>
</reference>
<keyword evidence="2" id="KW-1133">Transmembrane helix</keyword>
<dbReference type="EMBL" id="JAUEPU010000004">
    <property type="protein sequence ID" value="KAK0502700.1"/>
    <property type="molecule type" value="Genomic_DNA"/>
</dbReference>
<name>A0AA39QIL6_9AGAR</name>
<evidence type="ECO:0000313" key="4">
    <source>
        <dbReference type="EMBL" id="KAK0502700.1"/>
    </source>
</evidence>
<accession>A0AA39QIL6</accession>
<evidence type="ECO:0000313" key="5">
    <source>
        <dbReference type="Proteomes" id="UP001175228"/>
    </source>
</evidence>
<proteinExistence type="predicted"/>
<evidence type="ECO:0008006" key="6">
    <source>
        <dbReference type="Google" id="ProtNLM"/>
    </source>
</evidence>
<feature type="chain" id="PRO_5041385435" description="Mid2 domain-containing protein" evidence="3">
    <location>
        <begin position="18"/>
        <end position="344"/>
    </location>
</feature>
<feature type="compositionally biased region" description="Low complexity" evidence="1">
    <location>
        <begin position="147"/>
        <end position="174"/>
    </location>
</feature>
<dbReference type="Proteomes" id="UP001175228">
    <property type="component" value="Unassembled WGS sequence"/>
</dbReference>
<keyword evidence="2" id="KW-0812">Transmembrane</keyword>
<feature type="compositionally biased region" description="Low complexity" evidence="1">
    <location>
        <begin position="330"/>
        <end position="344"/>
    </location>
</feature>
<feature type="compositionally biased region" description="Low complexity" evidence="1">
    <location>
        <begin position="183"/>
        <end position="202"/>
    </location>
</feature>
<feature type="signal peptide" evidence="3">
    <location>
        <begin position="1"/>
        <end position="17"/>
    </location>
</feature>
<keyword evidence="2" id="KW-0472">Membrane</keyword>
<feature type="compositionally biased region" description="Polar residues" evidence="1">
    <location>
        <begin position="125"/>
        <end position="146"/>
    </location>
</feature>
<evidence type="ECO:0000256" key="3">
    <source>
        <dbReference type="SAM" id="SignalP"/>
    </source>
</evidence>
<feature type="region of interest" description="Disordered" evidence="1">
    <location>
        <begin position="317"/>
        <end position="344"/>
    </location>
</feature>
<evidence type="ECO:0000256" key="2">
    <source>
        <dbReference type="SAM" id="Phobius"/>
    </source>
</evidence>
<organism evidence="4 5">
    <name type="scientific">Armillaria luteobubalina</name>
    <dbReference type="NCBI Taxonomy" id="153913"/>
    <lineage>
        <taxon>Eukaryota</taxon>
        <taxon>Fungi</taxon>
        <taxon>Dikarya</taxon>
        <taxon>Basidiomycota</taxon>
        <taxon>Agaricomycotina</taxon>
        <taxon>Agaricomycetes</taxon>
        <taxon>Agaricomycetidae</taxon>
        <taxon>Agaricales</taxon>
        <taxon>Marasmiineae</taxon>
        <taxon>Physalacriaceae</taxon>
        <taxon>Armillaria</taxon>
    </lineage>
</organism>
<evidence type="ECO:0000256" key="1">
    <source>
        <dbReference type="SAM" id="MobiDB-lite"/>
    </source>
</evidence>
<comment type="caution">
    <text evidence="4">The sequence shown here is derived from an EMBL/GenBank/DDBJ whole genome shotgun (WGS) entry which is preliminary data.</text>
</comment>
<dbReference type="AlphaFoldDB" id="A0AA39QIL6"/>
<keyword evidence="5" id="KW-1185">Reference proteome</keyword>